<accession>A0A834ZUN8</accession>
<dbReference type="GO" id="GO:0003729">
    <property type="term" value="F:mRNA binding"/>
    <property type="evidence" value="ECO:0007669"/>
    <property type="project" value="UniProtKB-ARBA"/>
</dbReference>
<dbReference type="EMBL" id="JABCRI010000002">
    <property type="protein sequence ID" value="KAF8411578.1"/>
    <property type="molecule type" value="Genomic_DNA"/>
</dbReference>
<dbReference type="Pfam" id="PF14432">
    <property type="entry name" value="DYW_deaminase"/>
    <property type="match status" value="1"/>
</dbReference>
<gene>
    <name evidence="6" type="ORF">HHK36_004133</name>
</gene>
<evidence type="ECO:0000259" key="5">
    <source>
        <dbReference type="Pfam" id="PF14432"/>
    </source>
</evidence>
<dbReference type="OMA" id="THEFHAG"/>
<dbReference type="AlphaFoldDB" id="A0A834ZUN8"/>
<comment type="similarity">
    <text evidence="1">Belongs to the PPR family. PCMP-H subfamily.</text>
</comment>
<dbReference type="InterPro" id="IPR002885">
    <property type="entry name" value="PPR_rpt"/>
</dbReference>
<dbReference type="PROSITE" id="PS51375">
    <property type="entry name" value="PPR"/>
    <property type="match status" value="3"/>
</dbReference>
<dbReference type="Gene3D" id="1.25.40.10">
    <property type="entry name" value="Tetratricopeptide repeat domain"/>
    <property type="match status" value="3"/>
</dbReference>
<name>A0A834ZUN8_TETSI</name>
<dbReference type="FunFam" id="1.25.40.10:FF:000470">
    <property type="entry name" value="Pentatricopeptide repeat-containing protein At5g66520"/>
    <property type="match status" value="1"/>
</dbReference>
<dbReference type="FunFam" id="1.25.40.10:FF:000333">
    <property type="entry name" value="Pentatricopeptide repeat-containing protein"/>
    <property type="match status" value="1"/>
</dbReference>
<evidence type="ECO:0000313" key="7">
    <source>
        <dbReference type="Proteomes" id="UP000655225"/>
    </source>
</evidence>
<dbReference type="Proteomes" id="UP000655225">
    <property type="component" value="Unassembled WGS sequence"/>
</dbReference>
<evidence type="ECO:0000256" key="1">
    <source>
        <dbReference type="ARBA" id="ARBA00006643"/>
    </source>
</evidence>
<feature type="domain" description="DYW" evidence="5">
    <location>
        <begin position="536"/>
        <end position="628"/>
    </location>
</feature>
<organism evidence="6 7">
    <name type="scientific">Tetracentron sinense</name>
    <name type="common">Spur-leaf</name>
    <dbReference type="NCBI Taxonomy" id="13715"/>
    <lineage>
        <taxon>Eukaryota</taxon>
        <taxon>Viridiplantae</taxon>
        <taxon>Streptophyta</taxon>
        <taxon>Embryophyta</taxon>
        <taxon>Tracheophyta</taxon>
        <taxon>Spermatophyta</taxon>
        <taxon>Magnoliopsida</taxon>
        <taxon>Trochodendrales</taxon>
        <taxon>Trochodendraceae</taxon>
        <taxon>Tetracentron</taxon>
    </lineage>
</organism>
<sequence length="628" mass="70692">MATVLKSINPNTPNPKTPKSDRSNSRIYLLKLCKHMRELHQIHATLIKTGQIHDIAAINAIIEFSAISDSARNLHYAESVFEKTENPSLFAKNLMIRGHSQSQDPIYAIYLYVRLLNEGFEFNKFAFSFLIQACTISKSIQEGHQIHGQILKFGEIDPHLASSIIRFYSEVPALDSARRAFESSREFMASWNSIIDGYSKLGEMEIARRLFDEMPQKSLISWTALITGYVHLGRFKEALEVFQTMQKEGFNPDQRTLAAVLPSISHLGALNLGKWVHSYIENLNLEVNIFLGSALLDMYCKCGCIESAIDLFQKMGNMKRNVVTWNAMINGLAMHGRGSDALELFQEMLVSGTKPTDVTFVGVLRACSHVGMVNEGMLYFDQMRRVYGILPTVEHYGCMVDLLGRAGQLEEAEKLTKSMIGQPDVVVMKTLLGACRVHGNVEIGEGVGWDLIELAPNDCSCFVLLSNLYASVGKWQEVGRVRNLMKERGVEKIAGCSSIELGNVTHEFHAGDMSHPRIEEIYAKVEEIGERLKGEGYTPDITQVLVDIDEEEKEKALLRHSEKLAIAFGLINMTSGITIRVVKNLRVCSDCHSVTKLISKLYDREIIVRDQNRFHHFKEGLCSCNDFW</sequence>
<dbReference type="Pfam" id="PF01535">
    <property type="entry name" value="PPR"/>
    <property type="match status" value="3"/>
</dbReference>
<dbReference type="PANTHER" id="PTHR47926">
    <property type="entry name" value="PENTATRICOPEPTIDE REPEAT-CONTAINING PROTEIN"/>
    <property type="match status" value="1"/>
</dbReference>
<feature type="repeat" description="PPR" evidence="3">
    <location>
        <begin position="187"/>
        <end position="217"/>
    </location>
</feature>
<dbReference type="InterPro" id="IPR046960">
    <property type="entry name" value="PPR_At4g14850-like_plant"/>
</dbReference>
<protein>
    <recommendedName>
        <fullName evidence="5">DYW domain-containing protein</fullName>
    </recommendedName>
</protein>
<dbReference type="GO" id="GO:0008270">
    <property type="term" value="F:zinc ion binding"/>
    <property type="evidence" value="ECO:0007669"/>
    <property type="project" value="InterPro"/>
</dbReference>
<dbReference type="OrthoDB" id="185373at2759"/>
<dbReference type="GO" id="GO:0009451">
    <property type="term" value="P:RNA modification"/>
    <property type="evidence" value="ECO:0007669"/>
    <property type="project" value="InterPro"/>
</dbReference>
<dbReference type="InterPro" id="IPR046849">
    <property type="entry name" value="E2_motif"/>
</dbReference>
<dbReference type="InterPro" id="IPR032867">
    <property type="entry name" value="DYW_dom"/>
</dbReference>
<proteinExistence type="inferred from homology"/>
<dbReference type="Pfam" id="PF20430">
    <property type="entry name" value="Eplus_motif"/>
    <property type="match status" value="1"/>
</dbReference>
<feature type="repeat" description="PPR" evidence="3">
    <location>
        <begin position="218"/>
        <end position="252"/>
    </location>
</feature>
<dbReference type="NCBIfam" id="TIGR00756">
    <property type="entry name" value="PPR"/>
    <property type="match status" value="5"/>
</dbReference>
<keyword evidence="2" id="KW-0677">Repeat</keyword>
<dbReference type="InterPro" id="IPR046848">
    <property type="entry name" value="E_motif"/>
</dbReference>
<evidence type="ECO:0000256" key="3">
    <source>
        <dbReference type="PROSITE-ProRule" id="PRU00708"/>
    </source>
</evidence>
<dbReference type="PANTHER" id="PTHR47926:SF537">
    <property type="entry name" value="PENTACOTRIPEPTIDE-REPEAT REGION OF PRORP DOMAIN-CONTAINING PROTEIN"/>
    <property type="match status" value="1"/>
</dbReference>
<reference evidence="6 7" key="1">
    <citation type="submission" date="2020-04" db="EMBL/GenBank/DDBJ databases">
        <title>Plant Genome Project.</title>
        <authorList>
            <person name="Zhang R.-G."/>
        </authorList>
    </citation>
    <scope>NUCLEOTIDE SEQUENCE [LARGE SCALE GENOMIC DNA]</scope>
    <source>
        <strain evidence="6">YNK0</strain>
        <tissue evidence="6">Leaf</tissue>
    </source>
</reference>
<feature type="region of interest" description="Disordered" evidence="4">
    <location>
        <begin position="1"/>
        <end position="23"/>
    </location>
</feature>
<dbReference type="Pfam" id="PF13041">
    <property type="entry name" value="PPR_2"/>
    <property type="match status" value="2"/>
</dbReference>
<comment type="caution">
    <text evidence="6">The sequence shown here is derived from an EMBL/GenBank/DDBJ whole genome shotgun (WGS) entry which is preliminary data.</text>
</comment>
<dbReference type="InterPro" id="IPR011990">
    <property type="entry name" value="TPR-like_helical_dom_sf"/>
</dbReference>
<evidence type="ECO:0000313" key="6">
    <source>
        <dbReference type="EMBL" id="KAF8411578.1"/>
    </source>
</evidence>
<dbReference type="Pfam" id="PF20431">
    <property type="entry name" value="E_motif"/>
    <property type="match status" value="1"/>
</dbReference>
<dbReference type="FunFam" id="1.25.40.10:FF:000690">
    <property type="entry name" value="Pentatricopeptide repeat-containing protein"/>
    <property type="match status" value="1"/>
</dbReference>
<evidence type="ECO:0000256" key="2">
    <source>
        <dbReference type="ARBA" id="ARBA00022737"/>
    </source>
</evidence>
<keyword evidence="7" id="KW-1185">Reference proteome</keyword>
<evidence type="ECO:0000256" key="4">
    <source>
        <dbReference type="SAM" id="MobiDB-lite"/>
    </source>
</evidence>
<feature type="repeat" description="PPR" evidence="3">
    <location>
        <begin position="321"/>
        <end position="355"/>
    </location>
</feature>